<keyword evidence="4" id="KW-0694">RNA-binding</keyword>
<accession>A0ABR2G0D6</accession>
<dbReference type="EMBL" id="JBBPBM010000004">
    <property type="protein sequence ID" value="KAK8589986.1"/>
    <property type="molecule type" value="Genomic_DNA"/>
</dbReference>
<evidence type="ECO:0000313" key="7">
    <source>
        <dbReference type="EMBL" id="KAK8589986.1"/>
    </source>
</evidence>
<feature type="domain" description="RRM" evidence="6">
    <location>
        <begin position="20"/>
        <end position="101"/>
    </location>
</feature>
<feature type="region of interest" description="Disordered" evidence="5">
    <location>
        <begin position="214"/>
        <end position="240"/>
    </location>
</feature>
<evidence type="ECO:0000313" key="8">
    <source>
        <dbReference type="Proteomes" id="UP001472677"/>
    </source>
</evidence>
<keyword evidence="8" id="KW-1185">Reference proteome</keyword>
<keyword evidence="1" id="KW-0507">mRNA processing</keyword>
<name>A0ABR2G0D6_9ROSI</name>
<dbReference type="SMART" id="SM00360">
    <property type="entry name" value="RRM"/>
    <property type="match status" value="1"/>
</dbReference>
<organism evidence="7 8">
    <name type="scientific">Hibiscus sabdariffa</name>
    <name type="common">roselle</name>
    <dbReference type="NCBI Taxonomy" id="183260"/>
    <lineage>
        <taxon>Eukaryota</taxon>
        <taxon>Viridiplantae</taxon>
        <taxon>Streptophyta</taxon>
        <taxon>Embryophyta</taxon>
        <taxon>Tracheophyta</taxon>
        <taxon>Spermatophyta</taxon>
        <taxon>Magnoliopsida</taxon>
        <taxon>eudicotyledons</taxon>
        <taxon>Gunneridae</taxon>
        <taxon>Pentapetalae</taxon>
        <taxon>rosids</taxon>
        <taxon>malvids</taxon>
        <taxon>Malvales</taxon>
        <taxon>Malvaceae</taxon>
        <taxon>Malvoideae</taxon>
        <taxon>Hibiscus</taxon>
    </lineage>
</organism>
<gene>
    <name evidence="7" type="ORF">V6N12_024372</name>
</gene>
<keyword evidence="2" id="KW-0747">Spliceosome</keyword>
<protein>
    <recommendedName>
        <fullName evidence="6">RRM domain-containing protein</fullName>
    </recommendedName>
</protein>
<dbReference type="Gene3D" id="3.30.70.330">
    <property type="match status" value="1"/>
</dbReference>
<feature type="compositionally biased region" description="Basic and acidic residues" evidence="5">
    <location>
        <begin position="226"/>
        <end position="237"/>
    </location>
</feature>
<evidence type="ECO:0000256" key="4">
    <source>
        <dbReference type="PROSITE-ProRule" id="PRU00176"/>
    </source>
</evidence>
<keyword evidence="3" id="KW-0508">mRNA splicing</keyword>
<evidence type="ECO:0000256" key="3">
    <source>
        <dbReference type="ARBA" id="ARBA00023187"/>
    </source>
</evidence>
<proteinExistence type="predicted"/>
<dbReference type="Proteomes" id="UP001472677">
    <property type="component" value="Unassembled WGS sequence"/>
</dbReference>
<dbReference type="Pfam" id="PF00076">
    <property type="entry name" value="RRM_1"/>
    <property type="match status" value="1"/>
</dbReference>
<dbReference type="InterPro" id="IPR012677">
    <property type="entry name" value="Nucleotide-bd_a/b_plait_sf"/>
</dbReference>
<dbReference type="CDD" id="cd00590">
    <property type="entry name" value="RRM_SF"/>
    <property type="match status" value="1"/>
</dbReference>
<reference evidence="7 8" key="1">
    <citation type="journal article" date="2024" name="G3 (Bethesda)">
        <title>Genome assembly of Hibiscus sabdariffa L. provides insights into metabolisms of medicinal natural products.</title>
        <authorList>
            <person name="Kim T."/>
        </authorList>
    </citation>
    <scope>NUCLEOTIDE SEQUENCE [LARGE SCALE GENOMIC DNA]</scope>
    <source>
        <strain evidence="7">TK-2024</strain>
        <tissue evidence="7">Old leaves</tissue>
    </source>
</reference>
<evidence type="ECO:0000256" key="5">
    <source>
        <dbReference type="SAM" id="MobiDB-lite"/>
    </source>
</evidence>
<evidence type="ECO:0000256" key="2">
    <source>
        <dbReference type="ARBA" id="ARBA00022728"/>
    </source>
</evidence>
<dbReference type="PROSITE" id="PS50102">
    <property type="entry name" value="RRM"/>
    <property type="match status" value="1"/>
</dbReference>
<evidence type="ECO:0000256" key="1">
    <source>
        <dbReference type="ARBA" id="ARBA00022664"/>
    </source>
</evidence>
<dbReference type="InterPro" id="IPR050907">
    <property type="entry name" value="SRSF"/>
</dbReference>
<dbReference type="SUPFAM" id="SSF54928">
    <property type="entry name" value="RNA-binding domain, RBD"/>
    <property type="match status" value="1"/>
</dbReference>
<sequence>MATLIREESKGRRSSSTGFFTAFVDNLSKQVSRGTTLRELFNHYGKVSRVFISMNNHKVNYCATTFVFVRFEKEEDMEFVISKLNESIIDGRIIKVSKALYPGLTRADSTRDRFNPSSRKGDSDVSFKVASSELPWLKSSLVGVCKSLFSSEFNQGALISEEFHVKVTRWGTGTDAVLVSFENEDFREIVVGGQALCPDLPTLDISSERFTDVWPSDNLDDDDSRSDELPQDAHSDPGDLPVSYAAFPKVMECNLNAGSSLSMTMHANHADPTSPRVGPDDTRVIDVTLEDRGKHGQVAANYVSSSGFLPSSLDPDKTRSLGGSE</sequence>
<feature type="region of interest" description="Disordered" evidence="5">
    <location>
        <begin position="305"/>
        <end position="325"/>
    </location>
</feature>
<dbReference type="InterPro" id="IPR035979">
    <property type="entry name" value="RBD_domain_sf"/>
</dbReference>
<comment type="caution">
    <text evidence="7">The sequence shown here is derived from an EMBL/GenBank/DDBJ whole genome shotgun (WGS) entry which is preliminary data.</text>
</comment>
<evidence type="ECO:0000259" key="6">
    <source>
        <dbReference type="PROSITE" id="PS50102"/>
    </source>
</evidence>
<dbReference type="PANTHER" id="PTHR23147">
    <property type="entry name" value="SERINE/ARGININE RICH SPLICING FACTOR"/>
    <property type="match status" value="1"/>
</dbReference>
<dbReference type="InterPro" id="IPR000504">
    <property type="entry name" value="RRM_dom"/>
</dbReference>